<dbReference type="EMBL" id="JAEACU010000002">
    <property type="protein sequence ID" value="KAH7541956.1"/>
    <property type="molecule type" value="Genomic_DNA"/>
</dbReference>
<name>A0A978VT11_ZIZJJ</name>
<comment type="caution">
    <text evidence="1">The sequence shown here is derived from an EMBL/GenBank/DDBJ whole genome shotgun (WGS) entry which is preliminary data.</text>
</comment>
<sequence length="154" mass="17787">MIVRSVIVSPPRLVDALNVGGSTLPVTKQDRHWTDSGYKEYSSTEEVKEVYNELSSRWKFDLSGIKKWMFLLLVTTLPRQQEKYFLYGQVELIQPLFQVLNYKILVMIGAGATVVRMSDTLSRIVPPIRNYSQFSPNRINMQSWPNVEVEVECL</sequence>
<reference evidence="1" key="1">
    <citation type="journal article" date="2021" name="Front. Plant Sci.">
        <title>Chromosome-Scale Genome Assembly for Chinese Sour Jujube and Insights Into Its Genome Evolution and Domestication Signature.</title>
        <authorList>
            <person name="Shen L.-Y."/>
            <person name="Luo H."/>
            <person name="Wang X.-L."/>
            <person name="Wang X.-M."/>
            <person name="Qiu X.-J."/>
            <person name="Liu H."/>
            <person name="Zhou S.-S."/>
            <person name="Jia K.-H."/>
            <person name="Nie S."/>
            <person name="Bao Y.-T."/>
            <person name="Zhang R.-G."/>
            <person name="Yun Q.-Z."/>
            <person name="Chai Y.-H."/>
            <person name="Lu J.-Y."/>
            <person name="Li Y."/>
            <person name="Zhao S.-W."/>
            <person name="Mao J.-F."/>
            <person name="Jia S.-G."/>
            <person name="Mao Y.-M."/>
        </authorList>
    </citation>
    <scope>NUCLEOTIDE SEQUENCE</scope>
    <source>
        <strain evidence="1">AT0</strain>
        <tissue evidence="1">Leaf</tissue>
    </source>
</reference>
<protein>
    <submittedName>
        <fullName evidence="1">Uncharacterized protein</fullName>
    </submittedName>
</protein>
<dbReference type="Proteomes" id="UP000813462">
    <property type="component" value="Unassembled WGS sequence"/>
</dbReference>
<accession>A0A978VT11</accession>
<organism evidence="1 2">
    <name type="scientific">Ziziphus jujuba var. spinosa</name>
    <dbReference type="NCBI Taxonomy" id="714518"/>
    <lineage>
        <taxon>Eukaryota</taxon>
        <taxon>Viridiplantae</taxon>
        <taxon>Streptophyta</taxon>
        <taxon>Embryophyta</taxon>
        <taxon>Tracheophyta</taxon>
        <taxon>Spermatophyta</taxon>
        <taxon>Magnoliopsida</taxon>
        <taxon>eudicotyledons</taxon>
        <taxon>Gunneridae</taxon>
        <taxon>Pentapetalae</taxon>
        <taxon>rosids</taxon>
        <taxon>fabids</taxon>
        <taxon>Rosales</taxon>
        <taxon>Rhamnaceae</taxon>
        <taxon>Paliureae</taxon>
        <taxon>Ziziphus</taxon>
    </lineage>
</organism>
<evidence type="ECO:0000313" key="1">
    <source>
        <dbReference type="EMBL" id="KAH7541956.1"/>
    </source>
</evidence>
<proteinExistence type="predicted"/>
<evidence type="ECO:0000313" key="2">
    <source>
        <dbReference type="Proteomes" id="UP000813462"/>
    </source>
</evidence>
<gene>
    <name evidence="1" type="ORF">FEM48_Zijuj02G0022200</name>
</gene>
<dbReference type="AlphaFoldDB" id="A0A978VT11"/>